<dbReference type="eggNOG" id="ENOG50330BB">
    <property type="taxonomic scope" value="Bacteria"/>
</dbReference>
<proteinExistence type="predicted"/>
<protein>
    <recommendedName>
        <fullName evidence="3">Homeodomain-like domain-containing protein</fullName>
    </recommendedName>
</protein>
<dbReference type="KEGG" id="gob:Gobs_4669"/>
<dbReference type="EMBL" id="CP001867">
    <property type="protein sequence ID" value="ADB77217.1"/>
    <property type="molecule type" value="Genomic_DNA"/>
</dbReference>
<dbReference type="RefSeq" id="WP_012950641.1">
    <property type="nucleotide sequence ID" value="NC_013757.1"/>
</dbReference>
<dbReference type="STRING" id="526225.Gobs_4669"/>
<reference evidence="1 2" key="1">
    <citation type="journal article" date="2010" name="Stand. Genomic Sci.">
        <title>Complete genome sequence of Geodermatophilus obscurus type strain (G-20).</title>
        <authorList>
            <person name="Ivanova N."/>
            <person name="Sikorski J."/>
            <person name="Jando M."/>
            <person name="Munk C."/>
            <person name="Lapidus A."/>
            <person name="Glavina Del Rio T."/>
            <person name="Copeland A."/>
            <person name="Tice H."/>
            <person name="Cheng J.-F."/>
            <person name="Lucas S."/>
            <person name="Chen F."/>
            <person name="Nolan M."/>
            <person name="Bruce D."/>
            <person name="Goodwin L."/>
            <person name="Pitluck S."/>
            <person name="Mavromatis K."/>
            <person name="Mikhailova N."/>
            <person name="Pati A."/>
            <person name="Chen A."/>
            <person name="Palaniappan K."/>
            <person name="Land M."/>
            <person name="Hauser L."/>
            <person name="Chang Y.-J."/>
            <person name="Jeffries C.D."/>
            <person name="Meincke L."/>
            <person name="Brettin T."/>
            <person name="Detter J.C."/>
            <person name="Detter J.C."/>
            <person name="Rohde M."/>
            <person name="Goeker M."/>
            <person name="Bristow J."/>
            <person name="Eisen J.A."/>
            <person name="Markowitz V."/>
            <person name="Hugenholtz P."/>
            <person name="Kyrpides N.C."/>
            <person name="Klenk H.-P."/>
        </authorList>
    </citation>
    <scope>NUCLEOTIDE SEQUENCE [LARGE SCALE GENOMIC DNA]</scope>
    <source>
        <strain evidence="2">ATCC 25078 / DSM 43160 / JCM 3152 / KCC A-0152 / KCTC 9177 / NBRC 13315 / NRRL B-3577 / G-20</strain>
    </source>
</reference>
<evidence type="ECO:0000313" key="2">
    <source>
        <dbReference type="Proteomes" id="UP000001382"/>
    </source>
</evidence>
<evidence type="ECO:0008006" key="3">
    <source>
        <dbReference type="Google" id="ProtNLM"/>
    </source>
</evidence>
<dbReference type="HOGENOM" id="CLU_1924752_0_0_11"/>
<name>D2S4R7_GEOOG</name>
<dbReference type="Proteomes" id="UP000001382">
    <property type="component" value="Chromosome"/>
</dbReference>
<organism evidence="1 2">
    <name type="scientific">Geodermatophilus obscurus (strain ATCC 25078 / DSM 43160 / JCM 3152 / CCUG 61914 / KCC A-0152 / KCTC 9177 / NBRC 13315 / NRRL B-3577 / G-20)</name>
    <dbReference type="NCBI Taxonomy" id="526225"/>
    <lineage>
        <taxon>Bacteria</taxon>
        <taxon>Bacillati</taxon>
        <taxon>Actinomycetota</taxon>
        <taxon>Actinomycetes</taxon>
        <taxon>Geodermatophilales</taxon>
        <taxon>Geodermatophilaceae</taxon>
        <taxon>Geodermatophilus</taxon>
    </lineage>
</organism>
<sequence length="121" mass="13228">MSTDHTQQDPAVRALTELMTVLDTCMTELQGARSRAEKLLDERQTGRAWLDIVTAESRPLVVEQISSVMASLASAGGAWRREQAHALAAEQVSINRIAAMFGVTRQRISALLRERARGAPA</sequence>
<evidence type="ECO:0000313" key="1">
    <source>
        <dbReference type="EMBL" id="ADB77217.1"/>
    </source>
</evidence>
<reference evidence="2" key="2">
    <citation type="submission" date="2010-01" db="EMBL/GenBank/DDBJ databases">
        <title>The complete genome of Geodermatophilus obscurus DSM 43160.</title>
        <authorList>
            <consortium name="US DOE Joint Genome Institute (JGI-PGF)"/>
            <person name="Lucas S."/>
            <person name="Copeland A."/>
            <person name="Lapidus A."/>
            <person name="Glavina del Rio T."/>
            <person name="Dalin E."/>
            <person name="Tice H."/>
            <person name="Bruce D."/>
            <person name="Goodwin L."/>
            <person name="Pitluck S."/>
            <person name="Kyrpides N."/>
            <person name="Mavromatis K."/>
            <person name="Ivanova N."/>
            <person name="Munk A.C."/>
            <person name="Brettin T."/>
            <person name="Detter J.C."/>
            <person name="Han C."/>
            <person name="Larimer F."/>
            <person name="Land M."/>
            <person name="Hauser L."/>
            <person name="Markowitz V."/>
            <person name="Cheng J.-F."/>
            <person name="Hugenholtz P."/>
            <person name="Woyke T."/>
            <person name="Wu D."/>
            <person name="Jando M."/>
            <person name="Schneider S."/>
            <person name="Klenk H.-P."/>
            <person name="Eisen J.A."/>
        </authorList>
    </citation>
    <scope>NUCLEOTIDE SEQUENCE [LARGE SCALE GENOMIC DNA]</scope>
    <source>
        <strain evidence="2">ATCC 25078 / DSM 43160 / JCM 3152 / KCC A-0152 / KCTC 9177 / NBRC 13315 / NRRL B-3577 / G-20</strain>
    </source>
</reference>
<dbReference type="AlphaFoldDB" id="D2S4R7"/>
<keyword evidence="2" id="KW-1185">Reference proteome</keyword>
<gene>
    <name evidence="1" type="ordered locus">Gobs_4669</name>
</gene>
<dbReference type="OrthoDB" id="5189122at2"/>
<accession>D2S4R7</accession>